<evidence type="ECO:0000259" key="1">
    <source>
        <dbReference type="PROSITE" id="PS51725"/>
    </source>
</evidence>
<keyword evidence="2" id="KW-0503">Monooxygenase</keyword>
<dbReference type="EMBL" id="JACXAH010000012">
    <property type="protein sequence ID" value="MBD1372629.1"/>
    <property type="molecule type" value="Genomic_DNA"/>
</dbReference>
<dbReference type="RefSeq" id="WP_191142060.1">
    <property type="nucleotide sequence ID" value="NZ_JACXAH010000012.1"/>
</dbReference>
<dbReference type="Proteomes" id="UP000661691">
    <property type="component" value="Unassembled WGS sequence"/>
</dbReference>
<dbReference type="Pfam" id="PF03992">
    <property type="entry name" value="ABM"/>
    <property type="match status" value="1"/>
</dbReference>
<dbReference type="SUPFAM" id="SSF54909">
    <property type="entry name" value="Dimeric alpha+beta barrel"/>
    <property type="match status" value="1"/>
</dbReference>
<keyword evidence="2" id="KW-0560">Oxidoreductase</keyword>
<protein>
    <submittedName>
        <fullName evidence="2">Antibiotic biosynthesis monooxygenase</fullName>
    </submittedName>
</protein>
<dbReference type="Gene3D" id="3.30.70.100">
    <property type="match status" value="1"/>
</dbReference>
<dbReference type="AlphaFoldDB" id="A0A926RUP6"/>
<dbReference type="GO" id="GO:0004497">
    <property type="term" value="F:monooxygenase activity"/>
    <property type="evidence" value="ECO:0007669"/>
    <property type="project" value="UniProtKB-KW"/>
</dbReference>
<keyword evidence="3" id="KW-1185">Reference proteome</keyword>
<proteinExistence type="predicted"/>
<dbReference type="InterPro" id="IPR050744">
    <property type="entry name" value="AI-2_Isomerase_LsrG"/>
</dbReference>
<dbReference type="PROSITE" id="PS51725">
    <property type="entry name" value="ABM"/>
    <property type="match status" value="1"/>
</dbReference>
<dbReference type="InterPro" id="IPR007138">
    <property type="entry name" value="ABM_dom"/>
</dbReference>
<dbReference type="PANTHER" id="PTHR33336">
    <property type="entry name" value="QUINOL MONOOXYGENASE YGIN-RELATED"/>
    <property type="match status" value="1"/>
</dbReference>
<name>A0A926RUP6_9BACL</name>
<accession>A0A926RUP6</accession>
<evidence type="ECO:0000313" key="2">
    <source>
        <dbReference type="EMBL" id="MBD1372629.1"/>
    </source>
</evidence>
<evidence type="ECO:0000313" key="3">
    <source>
        <dbReference type="Proteomes" id="UP000661691"/>
    </source>
</evidence>
<sequence length="93" mass="11058">MLTIVAKIHAKKGMEQHVYDELKKLIEPTRSEKGCIQYDLHQSIQDPTIFIFYENWETKPLWEAHMESNDVKKWRASSGDTVESFELYQLQKK</sequence>
<feature type="domain" description="ABM" evidence="1">
    <location>
        <begin position="2"/>
        <end position="90"/>
    </location>
</feature>
<reference evidence="2" key="1">
    <citation type="submission" date="2020-09" db="EMBL/GenBank/DDBJ databases">
        <title>A novel bacterium of genus Hazenella, isolated from South China Sea.</title>
        <authorList>
            <person name="Huang H."/>
            <person name="Mo K."/>
            <person name="Hu Y."/>
        </authorList>
    </citation>
    <scope>NUCLEOTIDE SEQUENCE</scope>
    <source>
        <strain evidence="2">IB182357</strain>
    </source>
</reference>
<comment type="caution">
    <text evidence="2">The sequence shown here is derived from an EMBL/GenBank/DDBJ whole genome shotgun (WGS) entry which is preliminary data.</text>
</comment>
<organism evidence="2 3">
    <name type="scientific">Polycladospora coralii</name>
    <dbReference type="NCBI Taxonomy" id="2771432"/>
    <lineage>
        <taxon>Bacteria</taxon>
        <taxon>Bacillati</taxon>
        <taxon>Bacillota</taxon>
        <taxon>Bacilli</taxon>
        <taxon>Bacillales</taxon>
        <taxon>Thermoactinomycetaceae</taxon>
        <taxon>Polycladospora</taxon>
    </lineage>
</organism>
<gene>
    <name evidence="2" type="ORF">IC620_09710</name>
</gene>
<dbReference type="PANTHER" id="PTHR33336:SF3">
    <property type="entry name" value="ABM DOMAIN-CONTAINING PROTEIN"/>
    <property type="match status" value="1"/>
</dbReference>
<dbReference type="InterPro" id="IPR011008">
    <property type="entry name" value="Dimeric_a/b-barrel"/>
</dbReference>